<comment type="caution">
    <text evidence="3">The sequence shown here is derived from an EMBL/GenBank/DDBJ whole genome shotgun (WGS) entry which is preliminary data.</text>
</comment>
<evidence type="ECO:0000313" key="3">
    <source>
        <dbReference type="EMBL" id="TYC14054.1"/>
    </source>
</evidence>
<dbReference type="SUPFAM" id="SSF47413">
    <property type="entry name" value="lambda repressor-like DNA-binding domains"/>
    <property type="match status" value="1"/>
</dbReference>
<evidence type="ECO:0000313" key="4">
    <source>
        <dbReference type="Proteomes" id="UP000322634"/>
    </source>
</evidence>
<dbReference type="OrthoDB" id="4966777at2"/>
<dbReference type="PROSITE" id="PS50943">
    <property type="entry name" value="HTH_CROC1"/>
    <property type="match status" value="1"/>
</dbReference>
<accession>A0A5D0U7T1</accession>
<proteinExistence type="predicted"/>
<feature type="compositionally biased region" description="Basic and acidic residues" evidence="1">
    <location>
        <begin position="19"/>
        <end position="28"/>
    </location>
</feature>
<dbReference type="EMBL" id="VSFF01000007">
    <property type="protein sequence ID" value="TYC14054.1"/>
    <property type="molecule type" value="Genomic_DNA"/>
</dbReference>
<reference evidence="3 4" key="1">
    <citation type="submission" date="2019-08" db="EMBL/GenBank/DDBJ databases">
        <title>Actinomadura sp. nov. CYP1-5 isolated from mountain soil.</title>
        <authorList>
            <person name="Songsumanus A."/>
            <person name="Kuncharoen N."/>
            <person name="Kudo T."/>
            <person name="Yuki M."/>
            <person name="Igarashi Y."/>
            <person name="Tanasupawat S."/>
        </authorList>
    </citation>
    <scope>NUCLEOTIDE SEQUENCE [LARGE SCALE GENOMIC DNA]</scope>
    <source>
        <strain evidence="3 4">GKU157</strain>
    </source>
</reference>
<dbReference type="InterPro" id="IPR010982">
    <property type="entry name" value="Lambda_DNA-bd_dom_sf"/>
</dbReference>
<sequence length="363" mass="39816">MRTATHVRPTGSPIAIGRSRSDVNHAESDSSLASGLVEQVNRSRSGATLAVEPSRVRLIHDDSRRGSERRVPDEEKLLANRWRLARELRRLREQADLSGRRLAERVGISQSKVSRIESCATIPTHAEVAAWADATGLSASAAEKLRTLVDAAYTEFHPWKSALQERVHLQHDIQEIENATGVKLVYEPSIVPGLLQIAEYARRVFTQFEPAYPAVDVPAAVAGRLDRQVALFDPARRFEFVVAEAALRFRIAPVDVMLAQLDRIESLSTLENVSIGLIPQSAPAVTHVPHGFVVFEPADDEADTLVMVETVHANLTVADPGDVELYKRQWSLLQGSATFGGSASGLLRDLAAELRALPPESVR</sequence>
<protein>
    <submittedName>
        <fullName evidence="3">Helix-turn-helix transcriptional regulator</fullName>
    </submittedName>
</protein>
<feature type="domain" description="HTH cro/C1-type" evidence="2">
    <location>
        <begin position="88"/>
        <end position="142"/>
    </location>
</feature>
<dbReference type="InterPro" id="IPR043917">
    <property type="entry name" value="DUF5753"/>
</dbReference>
<evidence type="ECO:0000259" key="2">
    <source>
        <dbReference type="PROSITE" id="PS50943"/>
    </source>
</evidence>
<dbReference type="AlphaFoldDB" id="A0A5D0U7T1"/>
<dbReference type="CDD" id="cd00093">
    <property type="entry name" value="HTH_XRE"/>
    <property type="match status" value="1"/>
</dbReference>
<evidence type="ECO:0000256" key="1">
    <source>
        <dbReference type="SAM" id="MobiDB-lite"/>
    </source>
</evidence>
<organism evidence="3 4">
    <name type="scientific">Actinomadura syzygii</name>
    <dbReference type="NCBI Taxonomy" id="1427538"/>
    <lineage>
        <taxon>Bacteria</taxon>
        <taxon>Bacillati</taxon>
        <taxon>Actinomycetota</taxon>
        <taxon>Actinomycetes</taxon>
        <taxon>Streptosporangiales</taxon>
        <taxon>Thermomonosporaceae</taxon>
        <taxon>Actinomadura</taxon>
    </lineage>
</organism>
<dbReference type="SMART" id="SM00530">
    <property type="entry name" value="HTH_XRE"/>
    <property type="match status" value="1"/>
</dbReference>
<dbReference type="Pfam" id="PF19054">
    <property type="entry name" value="DUF5753"/>
    <property type="match status" value="1"/>
</dbReference>
<gene>
    <name evidence="3" type="ORF">FXF65_19595</name>
</gene>
<dbReference type="GO" id="GO:0003677">
    <property type="term" value="F:DNA binding"/>
    <property type="evidence" value="ECO:0007669"/>
    <property type="project" value="InterPro"/>
</dbReference>
<dbReference type="Pfam" id="PF13560">
    <property type="entry name" value="HTH_31"/>
    <property type="match status" value="1"/>
</dbReference>
<dbReference type="InterPro" id="IPR001387">
    <property type="entry name" value="Cro/C1-type_HTH"/>
</dbReference>
<dbReference type="Proteomes" id="UP000322634">
    <property type="component" value="Unassembled WGS sequence"/>
</dbReference>
<dbReference type="Gene3D" id="1.10.260.40">
    <property type="entry name" value="lambda repressor-like DNA-binding domains"/>
    <property type="match status" value="1"/>
</dbReference>
<name>A0A5D0U7T1_9ACTN</name>
<feature type="region of interest" description="Disordered" evidence="1">
    <location>
        <begin position="1"/>
        <end position="30"/>
    </location>
</feature>
<keyword evidence="4" id="KW-1185">Reference proteome</keyword>